<keyword evidence="8 11" id="KW-0503">Monooxygenase</keyword>
<dbReference type="PANTHER" id="PTHR24291">
    <property type="entry name" value="CYTOCHROME P450 FAMILY 4"/>
    <property type="match status" value="1"/>
</dbReference>
<dbReference type="GO" id="GO:0020037">
    <property type="term" value="F:heme binding"/>
    <property type="evidence" value="ECO:0007669"/>
    <property type="project" value="InterPro"/>
</dbReference>
<reference evidence="12" key="4">
    <citation type="submission" date="2025-08" db="UniProtKB">
        <authorList>
            <consortium name="Ensembl"/>
        </authorList>
    </citation>
    <scope>IDENTIFICATION</scope>
</reference>
<evidence type="ECO:0000256" key="8">
    <source>
        <dbReference type="ARBA" id="ARBA00023033"/>
    </source>
</evidence>
<reference evidence="12 13" key="2">
    <citation type="journal article" date="2018" name="Annu Rev Anim Biosci">
        <title>Bat Biology, Genomes, and the Bat1K Project: To Generate Chromosome-Level Genomes for All Living Bat Species.</title>
        <authorList>
            <person name="Teeling E.C."/>
            <person name="Vernes S.C."/>
            <person name="Davalos L.M."/>
            <person name="Ray D.A."/>
            <person name="Gilbert M.T.P."/>
            <person name="Myers E."/>
        </authorList>
    </citation>
    <scope>NUCLEOTIDE SEQUENCE</scope>
</reference>
<dbReference type="PANTHER" id="PTHR24291:SF198">
    <property type="entry name" value="CYTOCHROME P450 4F3"/>
    <property type="match status" value="1"/>
</dbReference>
<dbReference type="PRINTS" id="PR00463">
    <property type="entry name" value="EP450I"/>
</dbReference>
<reference evidence="13" key="3">
    <citation type="submission" date="2018-12" db="EMBL/GenBank/DDBJ databases">
        <title>G10K-VGP greater horseshoe bat female genome, primary haplotype.</title>
        <authorList>
            <person name="Teeling E."/>
            <person name="Myers G."/>
            <person name="Vernes S."/>
            <person name="Pippel M."/>
            <person name="Winkler S."/>
            <person name="Fedrigo O."/>
            <person name="Rhie A."/>
            <person name="Koren S."/>
            <person name="Phillippy A."/>
            <person name="Lewin H."/>
            <person name="Damas J."/>
            <person name="Howe K."/>
            <person name="Mountcastle J."/>
            <person name="Jarvis E.D."/>
        </authorList>
    </citation>
    <scope>NUCLEOTIDE SEQUENCE [LARGE SCALE GENOMIC DNA]</scope>
</reference>
<sequence>MLQLSLSWLGLGPLAVSPWQLLLLVGASWLLARCLAWTYTFYDNCCRLRCFPQPPKRNWFWGHLGLITPSEQGLRDVTQLVATCPQGFMTWQGPIMPLVILCHPDMVRAITNASATIAPKDSVFYSFLKPWLGDGLLLSAGDKWSSHRRMLTPAFHFNILKPYLKIFNDSVNVMHAKWQRLTSEGSARLDMFEHISLMTLDSLQKCVFSFDSNCQEKPSEYIAAILELSTLVTKRHNQLFLHVDFLYHLSPDGQRFRQACRLVHDFTDAVIQERRRTLSDQGVDDFLKAKAKNKTLDFIDVLLMSKDEDGKALSDEDIRAEADTFMFEGHDTTASGLSWVLYNLAKHPEYQERCRQEVQELLRDREPKEIEWDDLTQLPFMTMCIKESLRLHPPVTVVSRCCTEDIRLPDGRVIPKGVICLISIFGTHHNPLVWPDPEVYDPFRFEPENIKKRSPLAFIPFSAGPRNCIGQTFAMTEMKVVLALTLLRFRVLPDAAEPRRKPELILRAEGGLWLRVEPLSAGPQ</sequence>
<dbReference type="SUPFAM" id="SSF48264">
    <property type="entry name" value="Cytochrome P450"/>
    <property type="match status" value="1"/>
</dbReference>
<keyword evidence="3 10" id="KW-0349">Heme</keyword>
<dbReference type="InterPro" id="IPR002401">
    <property type="entry name" value="Cyt_P450_E_grp-I"/>
</dbReference>
<dbReference type="Gene3D" id="1.10.630.10">
    <property type="entry name" value="Cytochrome P450"/>
    <property type="match status" value="1"/>
</dbReference>
<dbReference type="GO" id="GO:0005789">
    <property type="term" value="C:endoplasmic reticulum membrane"/>
    <property type="evidence" value="ECO:0007669"/>
    <property type="project" value="UniProtKB-SubCell"/>
</dbReference>
<evidence type="ECO:0000256" key="5">
    <source>
        <dbReference type="ARBA" id="ARBA00022824"/>
    </source>
</evidence>
<dbReference type="PRINTS" id="PR00385">
    <property type="entry name" value="P450"/>
</dbReference>
<evidence type="ECO:0000256" key="3">
    <source>
        <dbReference type="ARBA" id="ARBA00022617"/>
    </source>
</evidence>
<dbReference type="InterPro" id="IPR036396">
    <property type="entry name" value="Cyt_P450_sf"/>
</dbReference>
<dbReference type="InterPro" id="IPR017972">
    <property type="entry name" value="Cyt_P450_CS"/>
</dbReference>
<evidence type="ECO:0000256" key="4">
    <source>
        <dbReference type="ARBA" id="ARBA00022723"/>
    </source>
</evidence>
<dbReference type="GeneTree" id="ENSGT00940000155021"/>
<comment type="cofactor">
    <cofactor evidence="10">
        <name>heme</name>
        <dbReference type="ChEBI" id="CHEBI:30413"/>
    </cofactor>
</comment>
<accession>A0A671F1M2</accession>
<evidence type="ECO:0000256" key="2">
    <source>
        <dbReference type="ARBA" id="ARBA00010617"/>
    </source>
</evidence>
<dbReference type="InterPro" id="IPR050196">
    <property type="entry name" value="Cytochrome_P450_Monoox"/>
</dbReference>
<dbReference type="FunFam" id="1.10.630.10:FF:000005">
    <property type="entry name" value="cytochrome P450 4F22 isoform X2"/>
    <property type="match status" value="1"/>
</dbReference>
<dbReference type="GO" id="GO:0004497">
    <property type="term" value="F:monooxygenase activity"/>
    <property type="evidence" value="ECO:0007669"/>
    <property type="project" value="UniProtKB-KW"/>
</dbReference>
<comment type="subcellular location">
    <subcellularLocation>
        <location evidence="1">Endoplasmic reticulum membrane</location>
    </subcellularLocation>
</comment>
<dbReference type="Proteomes" id="UP000472240">
    <property type="component" value="Chromosome 18"/>
</dbReference>
<comment type="similarity">
    <text evidence="2 11">Belongs to the cytochrome P450 family.</text>
</comment>
<dbReference type="Ensembl" id="ENSRFET00010019244.1">
    <property type="protein sequence ID" value="ENSRFEP00010017648.1"/>
    <property type="gene ID" value="ENSRFEG00010011485.1"/>
</dbReference>
<keyword evidence="9" id="KW-0472">Membrane</keyword>
<dbReference type="OrthoDB" id="1470350at2759"/>
<dbReference type="CDD" id="cd20679">
    <property type="entry name" value="CYP4F"/>
    <property type="match status" value="1"/>
</dbReference>
<evidence type="ECO:0000256" key="7">
    <source>
        <dbReference type="ARBA" id="ARBA00023004"/>
    </source>
</evidence>
<dbReference type="GO" id="GO:0005506">
    <property type="term" value="F:iron ion binding"/>
    <property type="evidence" value="ECO:0007669"/>
    <property type="project" value="InterPro"/>
</dbReference>
<keyword evidence="7 10" id="KW-0408">Iron</keyword>
<evidence type="ECO:0000256" key="10">
    <source>
        <dbReference type="PIRSR" id="PIRSR602401-1"/>
    </source>
</evidence>
<organism evidence="12 13">
    <name type="scientific">Rhinolophus ferrumequinum</name>
    <name type="common">Greater horseshoe bat</name>
    <dbReference type="NCBI Taxonomy" id="59479"/>
    <lineage>
        <taxon>Eukaryota</taxon>
        <taxon>Metazoa</taxon>
        <taxon>Chordata</taxon>
        <taxon>Craniata</taxon>
        <taxon>Vertebrata</taxon>
        <taxon>Euteleostomi</taxon>
        <taxon>Mammalia</taxon>
        <taxon>Eutheria</taxon>
        <taxon>Laurasiatheria</taxon>
        <taxon>Chiroptera</taxon>
        <taxon>Yinpterochiroptera</taxon>
        <taxon>Rhinolophoidea</taxon>
        <taxon>Rhinolophidae</taxon>
        <taxon>Rhinolophinae</taxon>
        <taxon>Rhinolophus</taxon>
    </lineage>
</organism>
<protein>
    <submittedName>
        <fullName evidence="12">Cytochrome P450 family 4 subfamily F member 8</fullName>
    </submittedName>
</protein>
<proteinExistence type="inferred from homology"/>
<evidence type="ECO:0000313" key="12">
    <source>
        <dbReference type="Ensembl" id="ENSRFEP00010017648.1"/>
    </source>
</evidence>
<name>A0A671F1M2_RHIFE</name>
<evidence type="ECO:0000256" key="11">
    <source>
        <dbReference type="RuleBase" id="RU000461"/>
    </source>
</evidence>
<gene>
    <name evidence="12" type="primary">CYP4F8</name>
</gene>
<evidence type="ECO:0000256" key="1">
    <source>
        <dbReference type="ARBA" id="ARBA00004586"/>
    </source>
</evidence>
<keyword evidence="6 11" id="KW-0560">Oxidoreductase</keyword>
<evidence type="ECO:0000313" key="13">
    <source>
        <dbReference type="Proteomes" id="UP000472240"/>
    </source>
</evidence>
<keyword evidence="13" id="KW-1185">Reference proteome</keyword>
<dbReference type="InterPro" id="IPR001128">
    <property type="entry name" value="Cyt_P450"/>
</dbReference>
<evidence type="ECO:0000256" key="9">
    <source>
        <dbReference type="ARBA" id="ARBA00023136"/>
    </source>
</evidence>
<dbReference type="AlphaFoldDB" id="A0A671F1M2"/>
<evidence type="ECO:0000256" key="6">
    <source>
        <dbReference type="ARBA" id="ARBA00023002"/>
    </source>
</evidence>
<dbReference type="Pfam" id="PF00067">
    <property type="entry name" value="p450"/>
    <property type="match status" value="1"/>
</dbReference>
<reference evidence="12 13" key="1">
    <citation type="journal article" date="2015" name="Annu Rev Anim Biosci">
        <title>The Genome 10K Project: a way forward.</title>
        <authorList>
            <person name="Koepfli K.P."/>
            <person name="Paten B."/>
            <person name="O'Brien S.J."/>
            <person name="Koepfli K.P."/>
            <person name="Paten B."/>
            <person name="Antunes A."/>
            <person name="Belov K."/>
            <person name="Bustamante C."/>
            <person name="Castoe T.A."/>
            <person name="Clawson H."/>
            <person name="Crawford A.J."/>
            <person name="Diekhans M."/>
            <person name="Distel D."/>
            <person name="Durbin R."/>
            <person name="Earl D."/>
            <person name="Fujita M.K."/>
            <person name="Gamble T."/>
            <person name="Georges A."/>
            <person name="Gemmell N."/>
            <person name="Gilbert M.T."/>
            <person name="Graves J.M."/>
            <person name="Green R.E."/>
            <person name="Hickey G."/>
            <person name="Jarvis E.D."/>
            <person name="Johnson W."/>
            <person name="Komissarov A."/>
            <person name="Korf I."/>
            <person name="Kuhn R."/>
            <person name="Larkin D.M."/>
            <person name="Lewin H."/>
            <person name="Lopez J.V."/>
            <person name="Ma J."/>
            <person name="Marques-Bonet T."/>
            <person name="Miller W."/>
            <person name="Murphy R."/>
            <person name="Pevzner P."/>
            <person name="Shapiro B."/>
            <person name="Steiner C."/>
            <person name="Tamazian G."/>
            <person name="Venkatesh B."/>
            <person name="Wang J."/>
            <person name="Wayne R."/>
            <person name="Wiley E."/>
            <person name="Yang H."/>
            <person name="Zhang G."/>
            <person name="Haussler D."/>
            <person name="Ryder O."/>
            <person name="O'Brien S.J."/>
        </authorList>
    </citation>
    <scope>NUCLEOTIDE SEQUENCE</scope>
</reference>
<keyword evidence="4 10" id="KW-0479">Metal-binding</keyword>
<feature type="binding site" description="axial binding residue" evidence="10">
    <location>
        <position position="468"/>
    </location>
    <ligand>
        <name>heme</name>
        <dbReference type="ChEBI" id="CHEBI:30413"/>
    </ligand>
    <ligandPart>
        <name>Fe</name>
        <dbReference type="ChEBI" id="CHEBI:18248"/>
    </ligandPart>
</feature>
<dbReference type="PROSITE" id="PS00086">
    <property type="entry name" value="CYTOCHROME_P450"/>
    <property type="match status" value="1"/>
</dbReference>
<reference evidence="12" key="5">
    <citation type="submission" date="2025-09" db="UniProtKB">
        <authorList>
            <consortium name="Ensembl"/>
        </authorList>
    </citation>
    <scope>IDENTIFICATION</scope>
</reference>
<keyword evidence="5" id="KW-0256">Endoplasmic reticulum</keyword>
<dbReference type="GO" id="GO:0016705">
    <property type="term" value="F:oxidoreductase activity, acting on paired donors, with incorporation or reduction of molecular oxygen"/>
    <property type="evidence" value="ECO:0007669"/>
    <property type="project" value="InterPro"/>
</dbReference>